<feature type="domain" description="HTH hxlR-type" evidence="5">
    <location>
        <begin position="23"/>
        <end position="121"/>
    </location>
</feature>
<evidence type="ECO:0000259" key="5">
    <source>
        <dbReference type="PROSITE" id="PS51118"/>
    </source>
</evidence>
<protein>
    <recommendedName>
        <fullName evidence="5">HTH hxlR-type domain-containing protein</fullName>
    </recommendedName>
</protein>
<evidence type="ECO:0000256" key="2">
    <source>
        <dbReference type="ARBA" id="ARBA00023125"/>
    </source>
</evidence>
<dbReference type="PROSITE" id="PS51118">
    <property type="entry name" value="HTH_HXLR"/>
    <property type="match status" value="1"/>
</dbReference>
<dbReference type="InterPro" id="IPR011991">
    <property type="entry name" value="ArsR-like_HTH"/>
</dbReference>
<keyword evidence="1" id="KW-0805">Transcription regulation</keyword>
<gene>
    <name evidence="6" type="ORF">GCM10022224_103260</name>
</gene>
<feature type="region of interest" description="Disordered" evidence="4">
    <location>
        <begin position="139"/>
        <end position="159"/>
    </location>
</feature>
<dbReference type="InterPro" id="IPR036390">
    <property type="entry name" value="WH_DNA-bd_sf"/>
</dbReference>
<dbReference type="SUPFAM" id="SSF46785">
    <property type="entry name" value="Winged helix' DNA-binding domain"/>
    <property type="match status" value="1"/>
</dbReference>
<evidence type="ECO:0000313" key="6">
    <source>
        <dbReference type="EMBL" id="GAA3720520.1"/>
    </source>
</evidence>
<evidence type="ECO:0000256" key="1">
    <source>
        <dbReference type="ARBA" id="ARBA00023015"/>
    </source>
</evidence>
<name>A0ABP7ELC5_9ACTN</name>
<comment type="caution">
    <text evidence="6">The sequence shown here is derived from an EMBL/GenBank/DDBJ whole genome shotgun (WGS) entry which is preliminary data.</text>
</comment>
<evidence type="ECO:0000256" key="4">
    <source>
        <dbReference type="SAM" id="MobiDB-lite"/>
    </source>
</evidence>
<proteinExistence type="predicted"/>
<keyword evidence="3" id="KW-0804">Transcription</keyword>
<dbReference type="CDD" id="cd00090">
    <property type="entry name" value="HTH_ARSR"/>
    <property type="match status" value="1"/>
</dbReference>
<dbReference type="Proteomes" id="UP001500902">
    <property type="component" value="Unassembled WGS sequence"/>
</dbReference>
<dbReference type="PANTHER" id="PTHR33204:SF37">
    <property type="entry name" value="HTH-TYPE TRANSCRIPTIONAL REGULATOR YODB"/>
    <property type="match status" value="1"/>
</dbReference>
<dbReference type="Pfam" id="PF01638">
    <property type="entry name" value="HxlR"/>
    <property type="match status" value="1"/>
</dbReference>
<dbReference type="EMBL" id="BAAAZP010000241">
    <property type="protein sequence ID" value="GAA3720520.1"/>
    <property type="molecule type" value="Genomic_DNA"/>
</dbReference>
<evidence type="ECO:0000256" key="3">
    <source>
        <dbReference type="ARBA" id="ARBA00023163"/>
    </source>
</evidence>
<dbReference type="Gene3D" id="1.10.10.10">
    <property type="entry name" value="Winged helix-like DNA-binding domain superfamily/Winged helix DNA-binding domain"/>
    <property type="match status" value="1"/>
</dbReference>
<evidence type="ECO:0000313" key="7">
    <source>
        <dbReference type="Proteomes" id="UP001500902"/>
    </source>
</evidence>
<dbReference type="InterPro" id="IPR002577">
    <property type="entry name" value="HTH_HxlR"/>
</dbReference>
<accession>A0ABP7ELC5</accession>
<dbReference type="PANTHER" id="PTHR33204">
    <property type="entry name" value="TRANSCRIPTIONAL REGULATOR, MARR FAMILY"/>
    <property type="match status" value="1"/>
</dbReference>
<keyword evidence="7" id="KW-1185">Reference proteome</keyword>
<sequence length="159" mass="17368">MKVGDQETRGMPDPMSDVFNSDCPGRTVFTHVTSRWGMLILAALRDGPLRFYLLRDRIGGISEKMLSQNLRDLVRDGLVHREVVPSVPPKVSYSLTPLGEGLAAALQTLLSWIGSHTADVIAAQHQHDALLSERDLPRKEAPPAAGRQQPTTAAVARLP</sequence>
<dbReference type="InterPro" id="IPR036388">
    <property type="entry name" value="WH-like_DNA-bd_sf"/>
</dbReference>
<keyword evidence="2" id="KW-0238">DNA-binding</keyword>
<dbReference type="RefSeq" id="WP_344897449.1">
    <property type="nucleotide sequence ID" value="NZ_BAAAZP010000241.1"/>
</dbReference>
<reference evidence="7" key="1">
    <citation type="journal article" date="2019" name="Int. J. Syst. Evol. Microbiol.">
        <title>The Global Catalogue of Microorganisms (GCM) 10K type strain sequencing project: providing services to taxonomists for standard genome sequencing and annotation.</title>
        <authorList>
            <consortium name="The Broad Institute Genomics Platform"/>
            <consortium name="The Broad Institute Genome Sequencing Center for Infectious Disease"/>
            <person name="Wu L."/>
            <person name="Ma J."/>
        </authorList>
    </citation>
    <scope>NUCLEOTIDE SEQUENCE [LARGE SCALE GENOMIC DNA]</scope>
    <source>
        <strain evidence="7">JCM 16904</strain>
    </source>
</reference>
<organism evidence="6 7">
    <name type="scientific">Nonomuraea antimicrobica</name>
    <dbReference type="NCBI Taxonomy" id="561173"/>
    <lineage>
        <taxon>Bacteria</taxon>
        <taxon>Bacillati</taxon>
        <taxon>Actinomycetota</taxon>
        <taxon>Actinomycetes</taxon>
        <taxon>Streptosporangiales</taxon>
        <taxon>Streptosporangiaceae</taxon>
        <taxon>Nonomuraea</taxon>
    </lineage>
</organism>